<dbReference type="PATRIC" id="fig|167539.5.peg.1725"/>
<dbReference type="STRING" id="167539.Pro_1633"/>
<sequence>MPQRTLRFRIRQDGFVEETVEGVLGQSCAQLTEKLESALGTVQHREPTSESYISSEELSQLLPDQIKIS</sequence>
<dbReference type="InterPro" id="IPR021375">
    <property type="entry name" value="DUF2997"/>
</dbReference>
<protein>
    <recommendedName>
        <fullName evidence="3">DUF2997 domain-containing protein</fullName>
    </recommendedName>
</protein>
<dbReference type="EMBL" id="AE017126">
    <property type="protein sequence ID" value="AAQ00677.1"/>
    <property type="molecule type" value="Genomic_DNA"/>
</dbReference>
<reference evidence="1 2" key="1">
    <citation type="journal article" date="2003" name="Proc. Natl. Acad. Sci. U.S.A.">
        <title>Genome sequence of the cyanobacterium Prochlorococcus marinus SS120, a nearly minimal oxyphototrophic genome.</title>
        <authorList>
            <person name="Dufresne A."/>
            <person name="Salanoubat M."/>
            <person name="Partensky F."/>
            <person name="Artiguenave F."/>
            <person name="Axmann I.M."/>
            <person name="Barbe V."/>
            <person name="Duprat S."/>
            <person name="Galperin M.Y."/>
            <person name="Koonin E.V."/>
            <person name="Le Gall F."/>
            <person name="Makarova K.S."/>
            <person name="Ostrowski M."/>
            <person name="Oztas S."/>
            <person name="Robert C."/>
            <person name="Rogozin I.B."/>
            <person name="Scanlan D.J."/>
            <person name="Tandeau de Marsac N."/>
            <person name="Weissenbach J."/>
            <person name="Wincker P."/>
            <person name="Wolf Y.I."/>
            <person name="Hess W.R."/>
        </authorList>
    </citation>
    <scope>NUCLEOTIDE SEQUENCE [LARGE SCALE GENOMIC DNA]</scope>
    <source>
        <strain evidence="2">SARG / CCMP1375 / SS120</strain>
    </source>
</reference>
<gene>
    <name evidence="1" type="ordered locus">Pro_1633</name>
</gene>
<evidence type="ECO:0000313" key="2">
    <source>
        <dbReference type="Proteomes" id="UP000001420"/>
    </source>
</evidence>
<dbReference type="RefSeq" id="WP_011125783.1">
    <property type="nucleotide sequence ID" value="NC_005042.1"/>
</dbReference>
<dbReference type="eggNOG" id="ENOG5030RHM">
    <property type="taxonomic scope" value="Bacteria"/>
</dbReference>
<name>Q7VA34_PROMA</name>
<dbReference type="Pfam" id="PF11211">
    <property type="entry name" value="DUF2997"/>
    <property type="match status" value="1"/>
</dbReference>
<evidence type="ECO:0000313" key="1">
    <source>
        <dbReference type="EMBL" id="AAQ00677.1"/>
    </source>
</evidence>
<proteinExistence type="predicted"/>
<keyword evidence="2" id="KW-1185">Reference proteome</keyword>
<dbReference type="HOGENOM" id="CLU_180396_3_1_3"/>
<accession>Q7VA34</accession>
<dbReference type="KEGG" id="pma:Pro_1633"/>
<dbReference type="OrthoDB" id="541296at2"/>
<dbReference type="Proteomes" id="UP000001420">
    <property type="component" value="Chromosome"/>
</dbReference>
<dbReference type="EnsemblBacteria" id="AAQ00677">
    <property type="protein sequence ID" value="AAQ00677"/>
    <property type="gene ID" value="Pro_1633"/>
</dbReference>
<dbReference type="AlphaFoldDB" id="Q7VA34"/>
<organism evidence="1 2">
    <name type="scientific">Prochlorococcus marinus (strain SARG / CCMP1375 / SS120)</name>
    <dbReference type="NCBI Taxonomy" id="167539"/>
    <lineage>
        <taxon>Bacteria</taxon>
        <taxon>Bacillati</taxon>
        <taxon>Cyanobacteriota</taxon>
        <taxon>Cyanophyceae</taxon>
        <taxon>Synechococcales</taxon>
        <taxon>Prochlorococcaceae</taxon>
        <taxon>Prochlorococcus</taxon>
    </lineage>
</organism>
<evidence type="ECO:0008006" key="3">
    <source>
        <dbReference type="Google" id="ProtNLM"/>
    </source>
</evidence>